<reference evidence="1 3" key="1">
    <citation type="submission" date="2015-09" db="EMBL/GenBank/DDBJ databases">
        <title>Genome announcement of multiple Pseudomonas syringae strains.</title>
        <authorList>
            <person name="Thakur S."/>
            <person name="Wang P.W."/>
            <person name="Gong Y."/>
            <person name="Weir B.S."/>
            <person name="Guttman D.S."/>
        </authorList>
    </citation>
    <scope>NUCLEOTIDE SEQUENCE [LARGE SCALE GENOMIC DNA]</scope>
    <source>
        <strain evidence="1 3">ICMP4091</strain>
    </source>
</reference>
<sequence>MNEDRVEALELALKYLVIVMRERGVDLKQVNGAVAERLLQSPERKYLAAQAVLAIEAAAAGADDT</sequence>
<dbReference type="EMBL" id="JAVCQK010000006">
    <property type="protein sequence ID" value="MFH7516056.1"/>
    <property type="molecule type" value="Genomic_DNA"/>
</dbReference>
<name>A0A0Q0C838_9PSED</name>
<dbReference type="Proteomes" id="UP000050474">
    <property type="component" value="Unassembled WGS sequence"/>
</dbReference>
<gene>
    <name evidence="1" type="ORF">ALO44_00169</name>
    <name evidence="2" type="ORF">RA271_12810</name>
</gene>
<protein>
    <submittedName>
        <fullName evidence="1">Uncharacterized protein</fullName>
    </submittedName>
</protein>
<comment type="caution">
    <text evidence="1">The sequence shown here is derived from an EMBL/GenBank/DDBJ whole genome shotgun (WGS) entry which is preliminary data.</text>
</comment>
<proteinExistence type="predicted"/>
<keyword evidence="4" id="KW-1185">Reference proteome</keyword>
<evidence type="ECO:0000313" key="1">
    <source>
        <dbReference type="EMBL" id="KPY83733.1"/>
    </source>
</evidence>
<dbReference type="GeneID" id="96218102"/>
<reference evidence="2 4" key="2">
    <citation type="submission" date="2023-08" db="EMBL/GenBank/DDBJ databases">
        <title>Genomic and mutational analysis of Pseudomonas syringae pv. tagetis EB037 pathogenicity on sunflower.</title>
        <authorList>
            <person name="Maul J.E."/>
        </authorList>
    </citation>
    <scope>NUCLEOTIDE SEQUENCE [LARGE SCALE GENOMIC DNA]</scope>
    <source>
        <strain evidence="2 4">EB037_T1</strain>
    </source>
</reference>
<evidence type="ECO:0000313" key="4">
    <source>
        <dbReference type="Proteomes" id="UP001610657"/>
    </source>
</evidence>
<organism evidence="1 3">
    <name type="scientific">Pseudomonas syringae pv. tagetis</name>
    <dbReference type="NCBI Taxonomy" id="129140"/>
    <lineage>
        <taxon>Bacteria</taxon>
        <taxon>Pseudomonadati</taxon>
        <taxon>Pseudomonadota</taxon>
        <taxon>Gammaproteobacteria</taxon>
        <taxon>Pseudomonadales</taxon>
        <taxon>Pseudomonadaceae</taxon>
        <taxon>Pseudomonas</taxon>
    </lineage>
</organism>
<evidence type="ECO:0000313" key="2">
    <source>
        <dbReference type="EMBL" id="MFH7516056.1"/>
    </source>
</evidence>
<dbReference type="AlphaFoldDB" id="A0A0Q0C838"/>
<evidence type="ECO:0000313" key="3">
    <source>
        <dbReference type="Proteomes" id="UP000050474"/>
    </source>
</evidence>
<dbReference type="EMBL" id="LJRM01000142">
    <property type="protein sequence ID" value="KPY83733.1"/>
    <property type="molecule type" value="Genomic_DNA"/>
</dbReference>
<dbReference type="Proteomes" id="UP001610657">
    <property type="component" value="Unassembled WGS sequence"/>
</dbReference>
<dbReference type="RefSeq" id="WP_055006583.1">
    <property type="nucleotide sequence ID" value="NZ_CP092923.1"/>
</dbReference>
<accession>A0A0Q0C838</accession>